<dbReference type="InterPro" id="IPR052718">
    <property type="entry name" value="NmrA-type_oxidoreductase"/>
</dbReference>
<dbReference type="Proteomes" id="UP000181976">
    <property type="component" value="Unassembled WGS sequence"/>
</dbReference>
<dbReference type="STRING" id="385682.SAMN05444380_10482"/>
<gene>
    <name evidence="2" type="ORF">SAMN05444380_10482</name>
</gene>
<dbReference type="Pfam" id="PF13460">
    <property type="entry name" value="NAD_binding_10"/>
    <property type="match status" value="1"/>
</dbReference>
<dbReference type="AlphaFoldDB" id="A0A1I1WG15"/>
<dbReference type="EMBL" id="FONA01000004">
    <property type="protein sequence ID" value="SFD93961.1"/>
    <property type="molecule type" value="Genomic_DNA"/>
</dbReference>
<dbReference type="PANTHER" id="PTHR47129">
    <property type="entry name" value="QUINONE OXIDOREDUCTASE 2"/>
    <property type="match status" value="1"/>
</dbReference>
<keyword evidence="3" id="KW-1185">Reference proteome</keyword>
<sequence>MEKTAITAVSGQLGRAIAQKFIATHGTENLIGIARTPQKAKDLGIPVRKADYNNRLEFDDALKGIEILLLVSSMDQPQNRIQQHRNIIEAAKANGVKKIVYTSIIGDPDNNGFSPVVRSNRQTEEDIKNSGLQWVIGRNGLYIDPDLDYLEQYIADGAIINSAGDGLCAYTSRNELAEAYVHMLTEEELNGQIYNLVGNPISQSQLAEYINRAFNTQLEYKAISVEEFRNNRIKDLGELLGTIIGGIYEGIKMGAFNVKSDFEKAAHRPHKSVPEMIEEYKRNG</sequence>
<dbReference type="eggNOG" id="COG0702">
    <property type="taxonomic scope" value="Bacteria"/>
</dbReference>
<dbReference type="InterPro" id="IPR036291">
    <property type="entry name" value="NAD(P)-bd_dom_sf"/>
</dbReference>
<dbReference type="CDD" id="cd05269">
    <property type="entry name" value="TMR_SDR_a"/>
    <property type="match status" value="1"/>
</dbReference>
<accession>A0A1I1WG15</accession>
<evidence type="ECO:0000313" key="2">
    <source>
        <dbReference type="EMBL" id="SFD93961.1"/>
    </source>
</evidence>
<dbReference type="RefSeq" id="WP_010528209.1">
    <property type="nucleotide sequence ID" value="NZ_AFSL01000074.1"/>
</dbReference>
<organism evidence="2 3">
    <name type="scientific">Thermophagus xiamenensis</name>
    <dbReference type="NCBI Taxonomy" id="385682"/>
    <lineage>
        <taxon>Bacteria</taxon>
        <taxon>Pseudomonadati</taxon>
        <taxon>Bacteroidota</taxon>
        <taxon>Bacteroidia</taxon>
        <taxon>Marinilabiliales</taxon>
        <taxon>Marinilabiliaceae</taxon>
        <taxon>Thermophagus</taxon>
    </lineage>
</organism>
<reference evidence="2 3" key="1">
    <citation type="submission" date="2016-10" db="EMBL/GenBank/DDBJ databases">
        <authorList>
            <person name="de Groot N.N."/>
        </authorList>
    </citation>
    <scope>NUCLEOTIDE SEQUENCE [LARGE SCALE GENOMIC DNA]</scope>
    <source>
        <strain evidence="2 3">DSM 19012</strain>
    </source>
</reference>
<evidence type="ECO:0000259" key="1">
    <source>
        <dbReference type="Pfam" id="PF13460"/>
    </source>
</evidence>
<dbReference type="SUPFAM" id="SSF51735">
    <property type="entry name" value="NAD(P)-binding Rossmann-fold domains"/>
    <property type="match status" value="1"/>
</dbReference>
<name>A0A1I1WG15_9BACT</name>
<dbReference type="InParanoid" id="A0A1I1WG15"/>
<dbReference type="Gene3D" id="3.40.50.720">
    <property type="entry name" value="NAD(P)-binding Rossmann-like Domain"/>
    <property type="match status" value="1"/>
</dbReference>
<evidence type="ECO:0000313" key="3">
    <source>
        <dbReference type="Proteomes" id="UP000181976"/>
    </source>
</evidence>
<proteinExistence type="predicted"/>
<dbReference type="Gene3D" id="3.90.25.10">
    <property type="entry name" value="UDP-galactose 4-epimerase, domain 1"/>
    <property type="match status" value="1"/>
</dbReference>
<dbReference type="PANTHER" id="PTHR47129:SF1">
    <property type="entry name" value="NMRA-LIKE DOMAIN-CONTAINING PROTEIN"/>
    <property type="match status" value="1"/>
</dbReference>
<dbReference type="OrthoDB" id="9780595at2"/>
<protein>
    <submittedName>
        <fullName evidence="2">NAD(P)H dehydrogenase (Quinone)</fullName>
    </submittedName>
</protein>
<dbReference type="InterPro" id="IPR016040">
    <property type="entry name" value="NAD(P)-bd_dom"/>
</dbReference>
<dbReference type="FunCoup" id="A0A1I1WG15">
    <property type="interactions" value="373"/>
</dbReference>
<feature type="domain" description="NAD(P)-binding" evidence="1">
    <location>
        <begin position="10"/>
        <end position="186"/>
    </location>
</feature>